<feature type="transmembrane region" description="Helical" evidence="7">
    <location>
        <begin position="818"/>
        <end position="839"/>
    </location>
</feature>
<evidence type="ECO:0000313" key="11">
    <source>
        <dbReference type="Proteomes" id="UP000471126"/>
    </source>
</evidence>
<gene>
    <name evidence="10" type="primary">cydC</name>
    <name evidence="10" type="ORF">GCU54_05890</name>
</gene>
<dbReference type="GO" id="GO:0034040">
    <property type="term" value="F:ATPase-coupled lipid transmembrane transporter activity"/>
    <property type="evidence" value="ECO:0007669"/>
    <property type="project" value="TreeGrafter"/>
</dbReference>
<dbReference type="InterPro" id="IPR036640">
    <property type="entry name" value="ABC1_TM_sf"/>
</dbReference>
<feature type="transmembrane region" description="Helical" evidence="7">
    <location>
        <begin position="623"/>
        <end position="642"/>
    </location>
</feature>
<evidence type="ECO:0000256" key="3">
    <source>
        <dbReference type="ARBA" id="ARBA00022741"/>
    </source>
</evidence>
<feature type="transmembrane region" description="Helical" evidence="7">
    <location>
        <begin position="595"/>
        <end position="617"/>
    </location>
</feature>
<accession>A0A6P0GBE6</accession>
<keyword evidence="3" id="KW-0547">Nucleotide-binding</keyword>
<evidence type="ECO:0000256" key="2">
    <source>
        <dbReference type="ARBA" id="ARBA00022692"/>
    </source>
</evidence>
<protein>
    <submittedName>
        <fullName evidence="10">Thiol reductant ABC exporter subunit CydC</fullName>
    </submittedName>
</protein>
<feature type="transmembrane region" description="Helical" evidence="7">
    <location>
        <begin position="845"/>
        <end position="865"/>
    </location>
</feature>
<evidence type="ECO:0000259" key="8">
    <source>
        <dbReference type="PROSITE" id="PS50893"/>
    </source>
</evidence>
<feature type="transmembrane region" description="Helical" evidence="7">
    <location>
        <begin position="729"/>
        <end position="748"/>
    </location>
</feature>
<dbReference type="Proteomes" id="UP000471126">
    <property type="component" value="Unassembled WGS sequence"/>
</dbReference>
<feature type="transmembrane region" description="Helical" evidence="7">
    <location>
        <begin position="61"/>
        <end position="81"/>
    </location>
</feature>
<dbReference type="InterPro" id="IPR027417">
    <property type="entry name" value="P-loop_NTPase"/>
</dbReference>
<feature type="domain" description="ABC transporter" evidence="8">
    <location>
        <begin position="343"/>
        <end position="567"/>
    </location>
</feature>
<dbReference type="PROSITE" id="PS50929">
    <property type="entry name" value="ABC_TM1F"/>
    <property type="match status" value="2"/>
</dbReference>
<evidence type="ECO:0000313" key="10">
    <source>
        <dbReference type="EMBL" id="NEM05551.1"/>
    </source>
</evidence>
<proteinExistence type="predicted"/>
<dbReference type="SMART" id="SM00382">
    <property type="entry name" value="AAA"/>
    <property type="match status" value="2"/>
</dbReference>
<dbReference type="SUPFAM" id="SSF90123">
    <property type="entry name" value="ABC transporter transmembrane region"/>
    <property type="match status" value="2"/>
</dbReference>
<feature type="transmembrane region" description="Helical" evidence="7">
    <location>
        <begin position="244"/>
        <end position="272"/>
    </location>
</feature>
<feature type="transmembrane region" description="Helical" evidence="7">
    <location>
        <begin position="165"/>
        <end position="185"/>
    </location>
</feature>
<dbReference type="Pfam" id="PF00664">
    <property type="entry name" value="ABC_membrane"/>
    <property type="match status" value="1"/>
</dbReference>
<feature type="domain" description="ABC transmembrane type-1" evidence="9">
    <location>
        <begin position="28"/>
        <end position="301"/>
    </location>
</feature>
<dbReference type="PROSITE" id="PS50893">
    <property type="entry name" value="ABC_TRANSPORTER_2"/>
    <property type="match status" value="2"/>
</dbReference>
<dbReference type="Pfam" id="PF00005">
    <property type="entry name" value="ABC_tran"/>
    <property type="match status" value="2"/>
</dbReference>
<name>A0A6P0GBE6_9ACTN</name>
<dbReference type="Gene3D" id="1.20.1560.10">
    <property type="entry name" value="ABC transporter type 1, transmembrane domain"/>
    <property type="match status" value="2"/>
</dbReference>
<organism evidence="10 11">
    <name type="scientific">Geodermatophilus normandii</name>
    <dbReference type="NCBI Taxonomy" id="1137989"/>
    <lineage>
        <taxon>Bacteria</taxon>
        <taxon>Bacillati</taxon>
        <taxon>Actinomycetota</taxon>
        <taxon>Actinomycetes</taxon>
        <taxon>Geodermatophilales</taxon>
        <taxon>Geodermatophilaceae</taxon>
        <taxon>Geodermatophilus</taxon>
    </lineage>
</organism>
<comment type="caution">
    <text evidence="10">The sequence shown here is derived from an EMBL/GenBank/DDBJ whole genome shotgun (WGS) entry which is preliminary data.</text>
</comment>
<dbReference type="GO" id="GO:0034775">
    <property type="term" value="P:glutathione transmembrane transport"/>
    <property type="evidence" value="ECO:0007669"/>
    <property type="project" value="InterPro"/>
</dbReference>
<dbReference type="InterPro" id="IPR017871">
    <property type="entry name" value="ABC_transporter-like_CS"/>
</dbReference>
<reference evidence="10 11" key="1">
    <citation type="submission" date="2019-12" db="EMBL/GenBank/DDBJ databases">
        <title>WGS of CPCC 203550 I12A-02606.</title>
        <authorList>
            <person name="Jiang Z."/>
        </authorList>
    </citation>
    <scope>NUCLEOTIDE SEQUENCE [LARGE SCALE GENOMIC DNA]</scope>
    <source>
        <strain evidence="10 11">I12A-02606</strain>
    </source>
</reference>
<dbReference type="GO" id="GO:0005524">
    <property type="term" value="F:ATP binding"/>
    <property type="evidence" value="ECO:0007669"/>
    <property type="project" value="UniProtKB-KW"/>
</dbReference>
<dbReference type="GO" id="GO:0140359">
    <property type="term" value="F:ABC-type transporter activity"/>
    <property type="evidence" value="ECO:0007669"/>
    <property type="project" value="InterPro"/>
</dbReference>
<comment type="subcellular location">
    <subcellularLocation>
        <location evidence="1">Cell membrane</location>
        <topology evidence="1">Multi-pass membrane protein</topology>
    </subcellularLocation>
</comment>
<dbReference type="EMBL" id="JAAGWE010000011">
    <property type="protein sequence ID" value="NEM05551.1"/>
    <property type="molecule type" value="Genomic_DNA"/>
</dbReference>
<dbReference type="PANTHER" id="PTHR24221:SF654">
    <property type="entry name" value="ATP-BINDING CASSETTE SUB-FAMILY B MEMBER 6"/>
    <property type="match status" value="1"/>
</dbReference>
<dbReference type="InterPro" id="IPR011527">
    <property type="entry name" value="ABC1_TM_dom"/>
</dbReference>
<keyword evidence="6 7" id="KW-0472">Membrane</keyword>
<dbReference type="InterPro" id="IPR014223">
    <property type="entry name" value="ABC_CydC/D"/>
</dbReference>
<evidence type="ECO:0000256" key="1">
    <source>
        <dbReference type="ARBA" id="ARBA00004651"/>
    </source>
</evidence>
<dbReference type="AlphaFoldDB" id="A0A6P0GBE6"/>
<feature type="transmembrane region" description="Helical" evidence="7">
    <location>
        <begin position="24"/>
        <end position="49"/>
    </location>
</feature>
<dbReference type="SUPFAM" id="SSF52540">
    <property type="entry name" value="P-loop containing nucleoside triphosphate hydrolases"/>
    <property type="match status" value="2"/>
</dbReference>
<evidence type="ECO:0000259" key="9">
    <source>
        <dbReference type="PROSITE" id="PS50929"/>
    </source>
</evidence>
<dbReference type="InterPro" id="IPR003593">
    <property type="entry name" value="AAA+_ATPase"/>
</dbReference>
<keyword evidence="4" id="KW-0067">ATP-binding</keyword>
<evidence type="ECO:0000256" key="4">
    <source>
        <dbReference type="ARBA" id="ARBA00022840"/>
    </source>
</evidence>
<feature type="transmembrane region" description="Helical" evidence="7">
    <location>
        <begin position="136"/>
        <end position="159"/>
    </location>
</feature>
<sequence length="1132" mass="111019">MAISATPGRGPLAPLAGVPGVPGALARAAAAALGSTAGLVLLAAGLASAVARAAGTADGGVLPPLAVAAAGAVLRALAGTLGERAAARDARRAEDGLRRALLGRLAASPAAVAAAGGPAPAAVLATTRLADLAPALATYLPALAQTLVVPPVLLVVLAATDLLSAGLVTVTLPLVPLFMALVGLATRDGTTGAARALDRLAAHVAELVHGLPVLVGLGRAADQVTALAELGEATRRRTLATLRLAFLSALVLELIATLSVALVAVTVGLRLVHGDLDLAVGLTALLLAPEAFAPLRALGTAHHAGEAATLAAGEARAVLTAPDGRSPVATGDDDDPRGADVAVRGLTVRHPGRTLPALPPTDLTLRPGELVVLRGASGSGKSTLLAALTGALAPSADVAGTVTGVPAGGVALVPQHPRTTAPTVADELRRHAAAQPGVDAVVAEAFVVEALQRVGAEPLAGRDCTTLSPGELQRVAVARALVRVRRGARLLLLDEPTAHLDGTSAARVAAVLASLRGTVTVLLITHDPALAALADRTVALPGVAVTAASRTTPAISSPPAALGAEIADLVAPAAAPGSSTSATGPGWPRRALARALAAGTASAGAGVALTAVSGWLIVRAAEMPPILTLMVAIVGVRAFGLGRAALRWVERLTAHDAALRMAADLRVRVWRALAAQGLAADRTPGSALARVVGDVGLVQDLSVRVVPPAVVAATVPALTLAALALLSPAAAGTAALVLAVTAALVLLVHRRVDAGAARTEGTLRVAALRDVTTALDGAADLRAHGLAAATAADLADVADRRSAVAATGARAGALGTGLVVLGTGLAAVAATGVGVATGLGGPEVAVLGLAPLALAEPLGGLVSALQRRGALADARARLAAVLTAPVPADPAEPLPAPAAVRHLAVTDVTAGWPGGPDVLHGLTTRATADGGWLVVRGPSGAGKSTFLAVLLAALRPRSGGYALGGGDTGDVDTARLTGEAVRARTAWLPQDAHVFASTIRANLALAAPRGGLTGAGGEARMTAALTAAGLGPLLAGLPEGLDTPVGAGGTALSGGERRRLAAARALLADRDVVLLDEPTAHLDPPTAAALVRDLRAALAGRVVVCVTHDDAVEQPGDTVVRSGAGAPVGAAT</sequence>
<dbReference type="InterPro" id="IPR039421">
    <property type="entry name" value="Type_1_exporter"/>
</dbReference>
<feature type="domain" description="ABC transmembrane type-1" evidence="9">
    <location>
        <begin position="595"/>
        <end position="835"/>
    </location>
</feature>
<dbReference type="GO" id="GO:0016887">
    <property type="term" value="F:ATP hydrolysis activity"/>
    <property type="evidence" value="ECO:0007669"/>
    <property type="project" value="InterPro"/>
</dbReference>
<evidence type="ECO:0000256" key="6">
    <source>
        <dbReference type="ARBA" id="ARBA00023136"/>
    </source>
</evidence>
<evidence type="ECO:0000256" key="7">
    <source>
        <dbReference type="SAM" id="Phobius"/>
    </source>
</evidence>
<dbReference type="NCBIfam" id="TIGR02868">
    <property type="entry name" value="CydC"/>
    <property type="match status" value="1"/>
</dbReference>
<dbReference type="PANTHER" id="PTHR24221">
    <property type="entry name" value="ATP-BINDING CASSETTE SUB-FAMILY B"/>
    <property type="match status" value="1"/>
</dbReference>
<dbReference type="GO" id="GO:0005886">
    <property type="term" value="C:plasma membrane"/>
    <property type="evidence" value="ECO:0007669"/>
    <property type="project" value="UniProtKB-SubCell"/>
</dbReference>
<keyword evidence="2 7" id="KW-0812">Transmembrane</keyword>
<dbReference type="Gene3D" id="3.40.50.300">
    <property type="entry name" value="P-loop containing nucleotide triphosphate hydrolases"/>
    <property type="match status" value="2"/>
</dbReference>
<keyword evidence="5 7" id="KW-1133">Transmembrane helix</keyword>
<dbReference type="InterPro" id="IPR003439">
    <property type="entry name" value="ABC_transporter-like_ATP-bd"/>
</dbReference>
<feature type="domain" description="ABC transporter" evidence="8">
    <location>
        <begin position="903"/>
        <end position="1132"/>
    </location>
</feature>
<dbReference type="GO" id="GO:0045454">
    <property type="term" value="P:cell redox homeostasis"/>
    <property type="evidence" value="ECO:0007669"/>
    <property type="project" value="InterPro"/>
</dbReference>
<evidence type="ECO:0000256" key="5">
    <source>
        <dbReference type="ARBA" id="ARBA00022989"/>
    </source>
</evidence>
<dbReference type="PROSITE" id="PS00211">
    <property type="entry name" value="ABC_TRANSPORTER_1"/>
    <property type="match status" value="1"/>
</dbReference>